<dbReference type="Proteomes" id="UP000823912">
    <property type="component" value="Unassembled WGS sequence"/>
</dbReference>
<dbReference type="PANTHER" id="PTHR46795:SF3">
    <property type="entry name" value="ABC TRANSPORTER PERMEASE"/>
    <property type="match status" value="1"/>
</dbReference>
<evidence type="ECO:0000313" key="9">
    <source>
        <dbReference type="Proteomes" id="UP000823912"/>
    </source>
</evidence>
<reference evidence="8" key="1">
    <citation type="submission" date="2020-10" db="EMBL/GenBank/DDBJ databases">
        <authorList>
            <person name="Gilroy R."/>
        </authorList>
    </citation>
    <scope>NUCLEOTIDE SEQUENCE</scope>
    <source>
        <strain evidence="8">ChiSjej5B23-6657</strain>
    </source>
</reference>
<accession>A0A9D1JBH7</accession>
<keyword evidence="4 6" id="KW-1133">Transmembrane helix</keyword>
<feature type="transmembrane region" description="Helical" evidence="6">
    <location>
        <begin position="201"/>
        <end position="219"/>
    </location>
</feature>
<sequence>MNRGFFPKLAADNIRKNGKVYFPYIVTCVVTVAIFYIVKSLSLNPGLERMVGDRTLIFTMFLGSVIAGLFAFIFLFYTNSFLIKRRKKEFGVFNILGMEKRHLARTLAWENLYVTLIALGGGLVLGIALDKIMYLVIGKILGAEVPLGFFLSPVAVLSTVALFAVIFFLIFLRAVSQIHLSNPIELLRDGSAGEREPKTRWLMAAAGAVCVGYGYYLAITVKNPLTSVFIFFGAVVLVIIGTYLLFTAGSIALLKLLRRNKKYYYQTRHFTSVSGMIYRMKQNAVGLANICILSTMVLVMISSTSSMMLGMEDILKTRYPYDFVVYSDEEDTAAADELFDAVRDLQEQEQLPVTEECCYSYLPFAAVRQGDTFLVDSQTSGSLTEIMDSINNLIFVTLDDYNAVMGTDETLGEDEILLYSNRDPYEEPVLKIFDREYRIKRHLDTFLGNGIIAANAASSQFIVVRDSAQIEEMEQKQREALGDIANGMRHFYGFDTSAGEEEQKAFYQTMTALVESRGLSAPATLESRAEARTSFMGMYGGFFFIGIFLGALFIMATVLIIYYKQISEGYEDRERFVIMQKVGMSRQEVKEAIRSQVLTVFFLPLIAAGIHVAAAFPLIKSILEVMNLSNTGLYVVCTVVCFLVFAAMYVLIYLLTARTYYRIVRR</sequence>
<dbReference type="AlphaFoldDB" id="A0A9D1JBH7"/>
<keyword evidence="3 6" id="KW-0812">Transmembrane</keyword>
<evidence type="ECO:0000256" key="4">
    <source>
        <dbReference type="ARBA" id="ARBA00022989"/>
    </source>
</evidence>
<evidence type="ECO:0000256" key="2">
    <source>
        <dbReference type="ARBA" id="ARBA00022475"/>
    </source>
</evidence>
<dbReference type="GO" id="GO:0005886">
    <property type="term" value="C:plasma membrane"/>
    <property type="evidence" value="ECO:0007669"/>
    <property type="project" value="UniProtKB-SubCell"/>
</dbReference>
<comment type="subcellular location">
    <subcellularLocation>
        <location evidence="1 6">Cell membrane</location>
        <topology evidence="1 6">Multi-pass membrane protein</topology>
    </subcellularLocation>
</comment>
<gene>
    <name evidence="8" type="ORF">IAA55_08760</name>
</gene>
<feature type="transmembrane region" description="Helical" evidence="6">
    <location>
        <begin position="631"/>
        <end position="656"/>
    </location>
</feature>
<dbReference type="InterPro" id="IPR027022">
    <property type="entry name" value="ABC_permease_BceB-typ"/>
</dbReference>
<comment type="similarity">
    <text evidence="6">Belongs to the ABC-4 integral membrane protein family.</text>
</comment>
<evidence type="ECO:0000256" key="1">
    <source>
        <dbReference type="ARBA" id="ARBA00004651"/>
    </source>
</evidence>
<evidence type="ECO:0000256" key="6">
    <source>
        <dbReference type="PIRNR" id="PIRNR018968"/>
    </source>
</evidence>
<feature type="transmembrane region" description="Helical" evidence="6">
    <location>
        <begin position="149"/>
        <end position="172"/>
    </location>
</feature>
<dbReference type="PIRSF" id="PIRSF018968">
    <property type="entry name" value="ABC_permease_BceB"/>
    <property type="match status" value="1"/>
</dbReference>
<feature type="transmembrane region" description="Helical" evidence="6">
    <location>
        <begin position="284"/>
        <end position="309"/>
    </location>
</feature>
<keyword evidence="6" id="KW-0813">Transport</keyword>
<feature type="transmembrane region" description="Helical" evidence="6">
    <location>
        <begin position="58"/>
        <end position="78"/>
    </location>
</feature>
<dbReference type="PANTHER" id="PTHR46795">
    <property type="entry name" value="ABC TRANSPORTER PERMEASE-RELATED-RELATED"/>
    <property type="match status" value="1"/>
</dbReference>
<feature type="transmembrane region" description="Helical" evidence="6">
    <location>
        <begin position="107"/>
        <end position="129"/>
    </location>
</feature>
<dbReference type="InterPro" id="IPR003838">
    <property type="entry name" value="ABC3_permease_C"/>
</dbReference>
<feature type="domain" description="ABC3 transporter permease C-terminal" evidence="7">
    <location>
        <begin position="63"/>
        <end position="178"/>
    </location>
</feature>
<evidence type="ECO:0000313" key="8">
    <source>
        <dbReference type="EMBL" id="HIR71358.1"/>
    </source>
</evidence>
<evidence type="ECO:0000256" key="5">
    <source>
        <dbReference type="ARBA" id="ARBA00023136"/>
    </source>
</evidence>
<feature type="transmembrane region" description="Helical" evidence="6">
    <location>
        <begin position="597"/>
        <end position="619"/>
    </location>
</feature>
<dbReference type="EMBL" id="DVHM01000145">
    <property type="protein sequence ID" value="HIR71358.1"/>
    <property type="molecule type" value="Genomic_DNA"/>
</dbReference>
<name>A0A9D1JBH7_9FIRM</name>
<organism evidence="8 9">
    <name type="scientific">Candidatus Pullilachnospira gallistercoris</name>
    <dbReference type="NCBI Taxonomy" id="2840911"/>
    <lineage>
        <taxon>Bacteria</taxon>
        <taxon>Bacillati</taxon>
        <taxon>Bacillota</taxon>
        <taxon>Clostridia</taxon>
        <taxon>Lachnospirales</taxon>
        <taxon>Lachnospiraceae</taxon>
        <taxon>Lachnospiraceae incertae sedis</taxon>
        <taxon>Candidatus Pullilachnospira</taxon>
    </lineage>
</organism>
<protein>
    <submittedName>
        <fullName evidence="8">ABC transporter permease</fullName>
    </submittedName>
</protein>
<proteinExistence type="inferred from homology"/>
<evidence type="ECO:0000259" key="7">
    <source>
        <dbReference type="Pfam" id="PF02687"/>
    </source>
</evidence>
<dbReference type="GO" id="GO:0055085">
    <property type="term" value="P:transmembrane transport"/>
    <property type="evidence" value="ECO:0007669"/>
    <property type="project" value="UniProtKB-UniRule"/>
</dbReference>
<reference evidence="8" key="2">
    <citation type="journal article" date="2021" name="PeerJ">
        <title>Extensive microbial diversity within the chicken gut microbiome revealed by metagenomics and culture.</title>
        <authorList>
            <person name="Gilroy R."/>
            <person name="Ravi A."/>
            <person name="Getino M."/>
            <person name="Pursley I."/>
            <person name="Horton D.L."/>
            <person name="Alikhan N.F."/>
            <person name="Baker D."/>
            <person name="Gharbi K."/>
            <person name="Hall N."/>
            <person name="Watson M."/>
            <person name="Adriaenssens E.M."/>
            <person name="Foster-Nyarko E."/>
            <person name="Jarju S."/>
            <person name="Secka A."/>
            <person name="Antonio M."/>
            <person name="Oren A."/>
            <person name="Chaudhuri R.R."/>
            <person name="La Ragione R."/>
            <person name="Hildebrand F."/>
            <person name="Pallen M.J."/>
        </authorList>
    </citation>
    <scope>NUCLEOTIDE SEQUENCE</scope>
    <source>
        <strain evidence="8">ChiSjej5B23-6657</strain>
    </source>
</reference>
<feature type="transmembrane region" description="Helical" evidence="6">
    <location>
        <begin position="225"/>
        <end position="254"/>
    </location>
</feature>
<evidence type="ECO:0000256" key="3">
    <source>
        <dbReference type="ARBA" id="ARBA00022692"/>
    </source>
</evidence>
<feature type="transmembrane region" description="Helical" evidence="6">
    <location>
        <begin position="21"/>
        <end position="38"/>
    </location>
</feature>
<comment type="caution">
    <text evidence="8">The sequence shown here is derived from an EMBL/GenBank/DDBJ whole genome shotgun (WGS) entry which is preliminary data.</text>
</comment>
<dbReference type="Pfam" id="PF02687">
    <property type="entry name" value="FtsX"/>
    <property type="match status" value="1"/>
</dbReference>
<keyword evidence="2 6" id="KW-1003">Cell membrane</keyword>
<feature type="transmembrane region" description="Helical" evidence="6">
    <location>
        <begin position="538"/>
        <end position="563"/>
    </location>
</feature>
<keyword evidence="5 6" id="KW-0472">Membrane</keyword>
<dbReference type="InterPro" id="IPR052536">
    <property type="entry name" value="ABC-4_Integral_Memb_Prot"/>
</dbReference>